<evidence type="ECO:0000256" key="2">
    <source>
        <dbReference type="PROSITE-ProRule" id="PRU00239"/>
    </source>
</evidence>
<evidence type="ECO:0000259" key="3">
    <source>
        <dbReference type="PROSITE" id="PS50203"/>
    </source>
</evidence>
<dbReference type="SMART" id="SM00720">
    <property type="entry name" value="calpain_III"/>
    <property type="match status" value="1"/>
</dbReference>
<name>A0A6A4VCQ8_AMPAM</name>
<dbReference type="OrthoDB" id="424753at2759"/>
<reference evidence="4 5" key="1">
    <citation type="submission" date="2019-07" db="EMBL/GenBank/DDBJ databases">
        <title>Draft genome assembly of a fouling barnacle, Amphibalanus amphitrite (Darwin, 1854): The first reference genome for Thecostraca.</title>
        <authorList>
            <person name="Kim W."/>
        </authorList>
    </citation>
    <scope>NUCLEOTIDE SEQUENCE [LARGE SCALE GENOMIC DNA]</scope>
    <source>
        <strain evidence="4">SNU_AA5</strain>
        <tissue evidence="4">Soma without cirri and trophi</tissue>
    </source>
</reference>
<dbReference type="Proteomes" id="UP000440578">
    <property type="component" value="Unassembled WGS sequence"/>
</dbReference>
<dbReference type="PANTHER" id="PTHR10183">
    <property type="entry name" value="CALPAIN"/>
    <property type="match status" value="1"/>
</dbReference>
<dbReference type="Pfam" id="PF01067">
    <property type="entry name" value="Calpain_III"/>
    <property type="match status" value="1"/>
</dbReference>
<protein>
    <submittedName>
        <fullName evidence="4">Calpain-C</fullName>
    </submittedName>
</protein>
<sequence>MTRGLFYRVVPADQSFAGDGYAGIFRFRIFWNGEWVEVLVDDRLPTVNGKLAFTTSQSQQVFWMSLLEKACAKLHGSYEALKYGTTLDGLADMTGGITETLSIREDATGAGHTIGRLLEQTSIITATVQTGSQTPKNGSPEKLANGVLLGTNYRVLDIERVTQFSGEPTQLVRLRSSLGHTGEYVGRWARGSLEWDEVSALERERLGPHTLADGEFWMPYSDFVKTFTHLEVVHLDEDTARDEPSLRSRMPWQVKVYQGSWRRGVTAGGCRNNTDTFHINPRLHLVLSVPEEVVISLTQHTVTEPRVVGFTVYPVSNGAVDAIDNSFFKKKSLVNSQYTNGRQVSHRCALEPGGYIIVPTTFEPSQEAQFTLRVFSMNAVKLRYVDTTPAVLRNPILKAPSSVDGKGFNQYEAVFLQLADEHKTVNAFELQELLEACLPNDYIKSCATIGVCRQIIFAMDTTMFGRLSFNDFKDLMCSLKLWQGVFKNHTKEKTGVLKAERFRDALAEVGFQLNTDVMTVLTQRYRRKDGTLRFGDFVAAVLQLCVAFEVFDKKDPLQTGIVKLNISEWLKGSLSC</sequence>
<evidence type="ECO:0000256" key="1">
    <source>
        <dbReference type="ARBA" id="ARBA00007623"/>
    </source>
</evidence>
<dbReference type="SUPFAM" id="SSF47473">
    <property type="entry name" value="EF-hand"/>
    <property type="match status" value="1"/>
</dbReference>
<dbReference type="InterPro" id="IPR038765">
    <property type="entry name" value="Papain-like_cys_pep_sf"/>
</dbReference>
<accession>A0A6A4VCQ8</accession>
<dbReference type="InterPro" id="IPR001300">
    <property type="entry name" value="Peptidase_C2_calpain_cat"/>
</dbReference>
<dbReference type="PANTHER" id="PTHR10183:SF394">
    <property type="entry name" value="CALPAIN-C"/>
    <property type="match status" value="1"/>
</dbReference>
<dbReference type="Gene3D" id="2.60.120.380">
    <property type="match status" value="1"/>
</dbReference>
<comment type="caution">
    <text evidence="2">Lacks conserved residue(s) required for the propagation of feature annotation.</text>
</comment>
<proteinExistence type="inferred from homology"/>
<dbReference type="CDD" id="cd00044">
    <property type="entry name" value="CysPc"/>
    <property type="match status" value="1"/>
</dbReference>
<dbReference type="GO" id="GO:0005737">
    <property type="term" value="C:cytoplasm"/>
    <property type="evidence" value="ECO:0007669"/>
    <property type="project" value="TreeGrafter"/>
</dbReference>
<organism evidence="4 5">
    <name type="scientific">Amphibalanus amphitrite</name>
    <name type="common">Striped barnacle</name>
    <name type="synonym">Balanus amphitrite</name>
    <dbReference type="NCBI Taxonomy" id="1232801"/>
    <lineage>
        <taxon>Eukaryota</taxon>
        <taxon>Metazoa</taxon>
        <taxon>Ecdysozoa</taxon>
        <taxon>Arthropoda</taxon>
        <taxon>Crustacea</taxon>
        <taxon>Multicrustacea</taxon>
        <taxon>Cirripedia</taxon>
        <taxon>Thoracica</taxon>
        <taxon>Thoracicalcarea</taxon>
        <taxon>Balanomorpha</taxon>
        <taxon>Balanoidea</taxon>
        <taxon>Balanidae</taxon>
        <taxon>Amphibalaninae</taxon>
        <taxon>Amphibalanus</taxon>
    </lineage>
</organism>
<dbReference type="PROSITE" id="PS50203">
    <property type="entry name" value="CALPAIN_CAT"/>
    <property type="match status" value="1"/>
</dbReference>
<comment type="caution">
    <text evidence="4">The sequence shown here is derived from an EMBL/GenBank/DDBJ whole genome shotgun (WGS) entry which is preliminary data.</text>
</comment>
<dbReference type="Pfam" id="PF00648">
    <property type="entry name" value="Peptidase_C2"/>
    <property type="match status" value="1"/>
</dbReference>
<keyword evidence="5" id="KW-1185">Reference proteome</keyword>
<gene>
    <name evidence="4" type="primary">CalpC</name>
    <name evidence="4" type="ORF">FJT64_010279</name>
</gene>
<dbReference type="Gene3D" id="3.90.70.10">
    <property type="entry name" value="Cysteine proteinases"/>
    <property type="match status" value="1"/>
</dbReference>
<dbReference type="SMART" id="SM00230">
    <property type="entry name" value="CysPc"/>
    <property type="match status" value="1"/>
</dbReference>
<dbReference type="InterPro" id="IPR022683">
    <property type="entry name" value="Calpain_III"/>
</dbReference>
<dbReference type="SUPFAM" id="SSF54001">
    <property type="entry name" value="Cysteine proteinases"/>
    <property type="match status" value="1"/>
</dbReference>
<dbReference type="InterPro" id="IPR011992">
    <property type="entry name" value="EF-hand-dom_pair"/>
</dbReference>
<comment type="similarity">
    <text evidence="1">Belongs to the peptidase C2 family.</text>
</comment>
<dbReference type="InterPro" id="IPR036213">
    <property type="entry name" value="Calpain_III_sf"/>
</dbReference>
<dbReference type="InterPro" id="IPR033883">
    <property type="entry name" value="C2_III"/>
</dbReference>
<dbReference type="CDD" id="cd00214">
    <property type="entry name" value="Calpain_III"/>
    <property type="match status" value="1"/>
</dbReference>
<dbReference type="GO" id="GO:0004198">
    <property type="term" value="F:calcium-dependent cysteine-type endopeptidase activity"/>
    <property type="evidence" value="ECO:0007669"/>
    <property type="project" value="InterPro"/>
</dbReference>
<evidence type="ECO:0000313" key="5">
    <source>
        <dbReference type="Proteomes" id="UP000440578"/>
    </source>
</evidence>
<dbReference type="Gene3D" id="1.10.238.10">
    <property type="entry name" value="EF-hand"/>
    <property type="match status" value="1"/>
</dbReference>
<dbReference type="AlphaFoldDB" id="A0A6A4VCQ8"/>
<dbReference type="InterPro" id="IPR022684">
    <property type="entry name" value="Calpain_cysteine_protease"/>
</dbReference>
<dbReference type="InterPro" id="IPR022682">
    <property type="entry name" value="Calpain_domain_III"/>
</dbReference>
<evidence type="ECO:0000313" key="4">
    <source>
        <dbReference type="EMBL" id="KAF0291635.1"/>
    </source>
</evidence>
<feature type="domain" description="Calpain catalytic" evidence="3">
    <location>
        <begin position="1"/>
        <end position="236"/>
    </location>
</feature>
<dbReference type="SUPFAM" id="SSF49758">
    <property type="entry name" value="Calpain large subunit, middle domain (domain III)"/>
    <property type="match status" value="1"/>
</dbReference>
<dbReference type="EMBL" id="VIIS01001863">
    <property type="protein sequence ID" value="KAF0291635.1"/>
    <property type="molecule type" value="Genomic_DNA"/>
</dbReference>
<dbReference type="FunFam" id="3.90.70.10:FF:000114">
    <property type="entry name" value="Calpain a"/>
    <property type="match status" value="1"/>
</dbReference>
<dbReference type="PRINTS" id="PR00704">
    <property type="entry name" value="CALPAIN"/>
</dbReference>
<dbReference type="GO" id="GO:0006508">
    <property type="term" value="P:proteolysis"/>
    <property type="evidence" value="ECO:0007669"/>
    <property type="project" value="InterPro"/>
</dbReference>